<dbReference type="RefSeq" id="XP_022104150.1">
    <property type="nucleotide sequence ID" value="XM_022248458.1"/>
</dbReference>
<dbReference type="PROSITE" id="PS50297">
    <property type="entry name" value="ANK_REP_REGION"/>
    <property type="match status" value="4"/>
</dbReference>
<dbReference type="InterPro" id="IPR043145">
    <property type="entry name" value="Znf_ZZ_sf"/>
</dbReference>
<comment type="pathway">
    <text evidence="3">Protein modification; protein ubiquitination.</text>
</comment>
<dbReference type="FunFam" id="3.30.60.90:FF:000004">
    <property type="entry name" value="Putative E3 ubiquitin-protein ligase MIB2"/>
    <property type="match status" value="1"/>
</dbReference>
<keyword evidence="6" id="KW-0808">Transferase</keyword>
<evidence type="ECO:0000256" key="12">
    <source>
        <dbReference type="ARBA" id="ARBA00022976"/>
    </source>
</evidence>
<organism evidence="20 21">
    <name type="scientific">Acanthaster planci</name>
    <name type="common">Crown-of-thorns starfish</name>
    <dbReference type="NCBI Taxonomy" id="133434"/>
    <lineage>
        <taxon>Eukaryota</taxon>
        <taxon>Metazoa</taxon>
        <taxon>Echinodermata</taxon>
        <taxon>Eleutherozoa</taxon>
        <taxon>Asterozoa</taxon>
        <taxon>Asteroidea</taxon>
        <taxon>Valvatacea</taxon>
        <taxon>Valvatida</taxon>
        <taxon>Acanthasteridae</taxon>
        <taxon>Acanthaster</taxon>
    </lineage>
</organism>
<dbReference type="Pfam" id="PF13920">
    <property type="entry name" value="zf-C3HC4_3"/>
    <property type="match status" value="2"/>
</dbReference>
<evidence type="ECO:0000256" key="8">
    <source>
        <dbReference type="ARBA" id="ARBA00022737"/>
    </source>
</evidence>
<dbReference type="CDD" id="cd16520">
    <property type="entry name" value="RING-HC_MIBs-like"/>
    <property type="match status" value="1"/>
</dbReference>
<dbReference type="PANTHER" id="PTHR24202">
    <property type="entry name" value="E3 UBIQUITIN-PROTEIN LIGASE MIB2"/>
    <property type="match status" value="1"/>
</dbReference>
<evidence type="ECO:0000259" key="17">
    <source>
        <dbReference type="PROSITE" id="PS50089"/>
    </source>
</evidence>
<feature type="domain" description="RING-type" evidence="17">
    <location>
        <begin position="997"/>
        <end position="1030"/>
    </location>
</feature>
<evidence type="ECO:0000256" key="10">
    <source>
        <dbReference type="ARBA" id="ARBA00022786"/>
    </source>
</evidence>
<keyword evidence="8" id="KW-0677">Repeat</keyword>
<dbReference type="PROSITE" id="PS50088">
    <property type="entry name" value="ANK_REPEAT"/>
    <property type="match status" value="4"/>
</dbReference>
<dbReference type="KEGG" id="aplc:110986528"/>
<evidence type="ECO:0000256" key="14">
    <source>
        <dbReference type="PROSITE-ProRule" id="PRU00023"/>
    </source>
</evidence>
<name>A0A8B7ZH01_ACAPL</name>
<dbReference type="SUPFAM" id="SSF48403">
    <property type="entry name" value="Ankyrin repeat"/>
    <property type="match status" value="1"/>
</dbReference>
<dbReference type="GeneID" id="110986528"/>
<evidence type="ECO:0000256" key="4">
    <source>
        <dbReference type="ARBA" id="ARBA00012483"/>
    </source>
</evidence>
<dbReference type="GO" id="GO:0016567">
    <property type="term" value="P:protein ubiquitination"/>
    <property type="evidence" value="ECO:0007669"/>
    <property type="project" value="UniProtKB-UniPathway"/>
</dbReference>
<feature type="domain" description="MIB/HERC2" evidence="19">
    <location>
        <begin position="1"/>
        <end position="72"/>
    </location>
</feature>
<evidence type="ECO:0000256" key="11">
    <source>
        <dbReference type="ARBA" id="ARBA00022833"/>
    </source>
</evidence>
<dbReference type="PROSITE" id="PS50135">
    <property type="entry name" value="ZF_ZZ_2"/>
    <property type="match status" value="1"/>
</dbReference>
<evidence type="ECO:0000256" key="13">
    <source>
        <dbReference type="ARBA" id="ARBA00023043"/>
    </source>
</evidence>
<dbReference type="Pfam" id="PF18346">
    <property type="entry name" value="SH3_15"/>
    <property type="match status" value="2"/>
</dbReference>
<dbReference type="InterPro" id="IPR010606">
    <property type="entry name" value="Mib_Herc2"/>
</dbReference>
<evidence type="ECO:0000313" key="21">
    <source>
        <dbReference type="RefSeq" id="XP_022104150.1"/>
    </source>
</evidence>
<comment type="catalytic activity">
    <reaction evidence="1">
        <text>S-ubiquitinyl-[E2 ubiquitin-conjugating enzyme]-L-cysteine + [acceptor protein]-L-lysine = [E2 ubiquitin-conjugating enzyme]-L-cysteine + N(6)-ubiquitinyl-[acceptor protein]-L-lysine.</text>
        <dbReference type="EC" id="2.3.2.27"/>
    </reaction>
</comment>
<dbReference type="GO" id="GO:0007219">
    <property type="term" value="P:Notch signaling pathway"/>
    <property type="evidence" value="ECO:0007669"/>
    <property type="project" value="UniProtKB-KW"/>
</dbReference>
<dbReference type="FunFam" id="2.30.30.40:FF:000044">
    <property type="entry name" value="E3 ubiquitin-protein ligase MIB2, putative"/>
    <property type="match status" value="1"/>
</dbReference>
<gene>
    <name evidence="21" type="primary">LOC110986528</name>
</gene>
<dbReference type="InterPro" id="IPR002110">
    <property type="entry name" value="Ankyrin_rpt"/>
</dbReference>
<evidence type="ECO:0000256" key="3">
    <source>
        <dbReference type="ARBA" id="ARBA00004906"/>
    </source>
</evidence>
<dbReference type="EC" id="2.3.2.27" evidence="4"/>
<feature type="region of interest" description="Disordered" evidence="16">
    <location>
        <begin position="938"/>
        <end position="980"/>
    </location>
</feature>
<evidence type="ECO:0000256" key="6">
    <source>
        <dbReference type="ARBA" id="ARBA00022679"/>
    </source>
</evidence>
<keyword evidence="20" id="KW-1185">Reference proteome</keyword>
<dbReference type="SUPFAM" id="SSF57850">
    <property type="entry name" value="RING/U-box"/>
    <property type="match status" value="2"/>
</dbReference>
<keyword evidence="9 15" id="KW-0863">Zinc-finger</keyword>
<dbReference type="Gene3D" id="1.25.40.20">
    <property type="entry name" value="Ankyrin repeat-containing domain"/>
    <property type="match status" value="2"/>
</dbReference>
<dbReference type="PANTHER" id="PTHR24202:SF4">
    <property type="entry name" value="E3 UBIQUITIN-PROTEIN LIGASE MIB2-RELATED"/>
    <property type="match status" value="1"/>
</dbReference>
<accession>A0A8B7ZH01</accession>
<dbReference type="Gene3D" id="2.30.30.40">
    <property type="entry name" value="SH3 Domains"/>
    <property type="match status" value="2"/>
</dbReference>
<feature type="region of interest" description="Disordered" evidence="16">
    <location>
        <begin position="782"/>
        <end position="828"/>
    </location>
</feature>
<dbReference type="GO" id="GO:0008270">
    <property type="term" value="F:zinc ion binding"/>
    <property type="evidence" value="ECO:0007669"/>
    <property type="project" value="UniProtKB-KW"/>
</dbReference>
<dbReference type="Gene3D" id="3.30.60.90">
    <property type="match status" value="1"/>
</dbReference>
<dbReference type="Pfam" id="PF12796">
    <property type="entry name" value="Ank_2"/>
    <property type="match status" value="2"/>
</dbReference>
<feature type="domain" description="MIB/HERC2" evidence="19">
    <location>
        <begin position="141"/>
        <end position="219"/>
    </location>
</feature>
<dbReference type="PRINTS" id="PR01415">
    <property type="entry name" value="ANKYRIN"/>
</dbReference>
<feature type="compositionally biased region" description="Low complexity" evidence="16">
    <location>
        <begin position="953"/>
        <end position="964"/>
    </location>
</feature>
<evidence type="ECO:0000259" key="18">
    <source>
        <dbReference type="PROSITE" id="PS50135"/>
    </source>
</evidence>
<dbReference type="AlphaFoldDB" id="A0A8B7ZH01"/>
<dbReference type="GO" id="GO:0005737">
    <property type="term" value="C:cytoplasm"/>
    <property type="evidence" value="ECO:0007669"/>
    <property type="project" value="UniProtKB-SubCell"/>
</dbReference>
<keyword evidence="11" id="KW-0862">Zinc</keyword>
<keyword evidence="13 14" id="KW-0040">ANK repeat</keyword>
<feature type="compositionally biased region" description="Polar residues" evidence="16">
    <location>
        <begin position="941"/>
        <end position="952"/>
    </location>
</feature>
<feature type="repeat" description="ANK" evidence="14">
    <location>
        <begin position="661"/>
        <end position="693"/>
    </location>
</feature>
<dbReference type="Proteomes" id="UP000694845">
    <property type="component" value="Unplaced"/>
</dbReference>
<dbReference type="Pfam" id="PF00023">
    <property type="entry name" value="Ank"/>
    <property type="match status" value="2"/>
</dbReference>
<dbReference type="InterPro" id="IPR037252">
    <property type="entry name" value="Mib_Herc2_sf"/>
</dbReference>
<dbReference type="CTD" id="142678"/>
<evidence type="ECO:0000256" key="2">
    <source>
        <dbReference type="ARBA" id="ARBA00004496"/>
    </source>
</evidence>
<dbReference type="SMART" id="SM00248">
    <property type="entry name" value="ANK"/>
    <property type="match status" value="8"/>
</dbReference>
<keyword evidence="7" id="KW-0479">Metal-binding</keyword>
<sequence length="1041" mass="113749">MEPGLRVVRGPDWKWSNQDDGEGHVGTVVEIGKPGSTSSPDKTVVVQWDSGTRTNYRTGYQGAFDLALYDNAVVGVKHPNIICDICKRPGIKGMRWKCIDCHDYDLCTVCYMSDKHDLTHSFLRFVTQNSIGVKVSKRQSATRLSLRGLFPGAKVVRGPDWDWGNQDGGEGKVGKITDIRGWDVESGRSVASVSWSGSATNVYRVGHKGKVDLKYTQDAIGGYYYKEHLPKLGEDLQTVPMQDGKASLIFSVGDKVKVILEEDVLKAMQEGHGGWNPKMAECIGKVGVVHRVTERGDIRVQYPPNSIRWTFHPGSLNKVDAYASGDRVRVSTNISMVKKLQVGHGEWSDNMKDTLGKTGKVIKVYPDGDLRVSIGDHTWTFNPSCVSPVEPGAPDLNNTLVSERDEEQSGILHLALDQIISHPSNSDAPAKLVSEAAQGNKLAVAEILSKHSDWVDSKNSGKTALQVASHQGHLEVIKVLLLSKASLEIQDQDGDTALHYAVFGNQPDVVQYLLNKKAKIDAVNNGQCSSLHVAVNKSFTACVRVLLRHKCNINLQDSYGDTALHDAIAKNCKDIIDMLTEVDGADFTLKNQRGFNVIHHAALKGNQYATEKLVVKARQLVNLKKGDGFSALHLAALNGHRDVAEVLITRGQADIDIQNNRKQTPLLLTVGQGHTAVLELLVSKGAHVNAEDEDGDTSLHLALMRQSVYATADSTPILSKIRSSLPPSDNNIGTGPAVACYLTIEGANLQLRNHLGKTPLDLAAAAQLDSLLKQCAELRQRRLGELPKNPPNLKQKPASRSAPKSASAPLPGDLAASRAPDKPPVAQTDGGNLQAIMTQCRMCQNPANCQFRPCGHQATCMECAKLFQKCFICKVTLQEPVTEAFKLDENNKCTLCSSRSAEVTFIPCGHRTVCQECSHRLKECTVCKKTIVEKLGKDGRQVSTRRGSAPTISASPKGSSPSSVPRHKELATATHPSSKEVQELRMKMQELEDAQLCNICMERKRDTAFLCGHSTCKKCAKPLKQCPICRKPITKKIMLFT</sequence>
<dbReference type="UniPathway" id="UPA00143"/>
<feature type="repeat" description="ANK" evidence="14">
    <location>
        <begin position="460"/>
        <end position="492"/>
    </location>
</feature>
<dbReference type="SMART" id="SM00291">
    <property type="entry name" value="ZnF_ZZ"/>
    <property type="match status" value="1"/>
</dbReference>
<dbReference type="Pfam" id="PF00569">
    <property type="entry name" value="ZZ"/>
    <property type="match status" value="1"/>
</dbReference>
<evidence type="ECO:0000256" key="9">
    <source>
        <dbReference type="ARBA" id="ARBA00022771"/>
    </source>
</evidence>
<dbReference type="InterPro" id="IPR040847">
    <property type="entry name" value="SH3_15"/>
</dbReference>
<evidence type="ECO:0000256" key="1">
    <source>
        <dbReference type="ARBA" id="ARBA00000900"/>
    </source>
</evidence>
<keyword evidence="12" id="KW-0914">Notch signaling pathway</keyword>
<dbReference type="PROSITE" id="PS50089">
    <property type="entry name" value="ZF_RING_2"/>
    <property type="match status" value="3"/>
</dbReference>
<dbReference type="Gene3D" id="3.30.40.10">
    <property type="entry name" value="Zinc/RING finger domain, C3HC4 (zinc finger)"/>
    <property type="match status" value="3"/>
</dbReference>
<evidence type="ECO:0000256" key="5">
    <source>
        <dbReference type="ARBA" id="ARBA00022490"/>
    </source>
</evidence>
<dbReference type="FunFam" id="2.30.30.40:FF:000078">
    <property type="entry name" value="Putative e3 ubiquitin-protein ligase mib2"/>
    <property type="match status" value="1"/>
</dbReference>
<dbReference type="InterPro" id="IPR001841">
    <property type="entry name" value="Znf_RING"/>
</dbReference>
<feature type="domain" description="RING-type" evidence="17">
    <location>
        <begin position="840"/>
        <end position="874"/>
    </location>
</feature>
<keyword evidence="10" id="KW-0833">Ubl conjugation pathway</keyword>
<dbReference type="InterPro" id="IPR036770">
    <property type="entry name" value="Ankyrin_rpt-contain_sf"/>
</dbReference>
<evidence type="ECO:0000256" key="7">
    <source>
        <dbReference type="ARBA" id="ARBA00022723"/>
    </source>
</evidence>
<feature type="domain" description="RING-type" evidence="17">
    <location>
        <begin position="893"/>
        <end position="928"/>
    </location>
</feature>
<keyword evidence="5" id="KW-0963">Cytoplasm</keyword>
<dbReference type="GO" id="GO:0061630">
    <property type="term" value="F:ubiquitin protein ligase activity"/>
    <property type="evidence" value="ECO:0007669"/>
    <property type="project" value="UniProtKB-EC"/>
</dbReference>
<evidence type="ECO:0000259" key="19">
    <source>
        <dbReference type="PROSITE" id="PS51416"/>
    </source>
</evidence>
<dbReference type="SMART" id="SM00184">
    <property type="entry name" value="RING"/>
    <property type="match status" value="3"/>
</dbReference>
<feature type="domain" description="ZZ-type" evidence="18">
    <location>
        <begin position="78"/>
        <end position="130"/>
    </location>
</feature>
<evidence type="ECO:0000256" key="15">
    <source>
        <dbReference type="PROSITE-ProRule" id="PRU00228"/>
    </source>
</evidence>
<feature type="repeat" description="ANK" evidence="14">
    <location>
        <begin position="627"/>
        <end position="651"/>
    </location>
</feature>
<feature type="repeat" description="ANK" evidence="14">
    <location>
        <begin position="493"/>
        <end position="525"/>
    </location>
</feature>
<dbReference type="OrthoDB" id="2122982at2759"/>
<evidence type="ECO:0000313" key="20">
    <source>
        <dbReference type="Proteomes" id="UP000694845"/>
    </source>
</evidence>
<comment type="subcellular location">
    <subcellularLocation>
        <location evidence="2">Cytoplasm</location>
    </subcellularLocation>
</comment>
<dbReference type="Pfam" id="PF06701">
    <property type="entry name" value="MIB_HERC2"/>
    <property type="match status" value="2"/>
</dbReference>
<feature type="compositionally biased region" description="Low complexity" evidence="16">
    <location>
        <begin position="791"/>
        <end position="811"/>
    </location>
</feature>
<dbReference type="InterPro" id="IPR013083">
    <property type="entry name" value="Znf_RING/FYVE/PHD"/>
</dbReference>
<dbReference type="PROSITE" id="PS01357">
    <property type="entry name" value="ZF_ZZ_1"/>
    <property type="match status" value="1"/>
</dbReference>
<protein>
    <recommendedName>
        <fullName evidence="4">RING-type E3 ubiquitin transferase</fullName>
        <ecNumber evidence="4">2.3.2.27</ecNumber>
    </recommendedName>
</protein>
<evidence type="ECO:0000256" key="16">
    <source>
        <dbReference type="SAM" id="MobiDB-lite"/>
    </source>
</evidence>
<dbReference type="PROSITE" id="PS51416">
    <property type="entry name" value="MIB_HERC2"/>
    <property type="match status" value="2"/>
</dbReference>
<dbReference type="SUPFAM" id="SSF159034">
    <property type="entry name" value="Mib/herc2 domain-like"/>
    <property type="match status" value="2"/>
</dbReference>
<proteinExistence type="predicted"/>
<dbReference type="InterPro" id="IPR000433">
    <property type="entry name" value="Znf_ZZ"/>
</dbReference>
<reference evidence="21" key="1">
    <citation type="submission" date="2025-08" db="UniProtKB">
        <authorList>
            <consortium name="RefSeq"/>
        </authorList>
    </citation>
    <scope>IDENTIFICATION</scope>
</reference>